<dbReference type="SMART" id="SM00256">
    <property type="entry name" value="FBOX"/>
    <property type="match status" value="1"/>
</dbReference>
<reference evidence="3" key="1">
    <citation type="submission" date="2024-10" db="EMBL/GenBank/DDBJ databases">
        <authorList>
            <person name="Ryan C."/>
        </authorList>
    </citation>
    <scope>NUCLEOTIDE SEQUENCE [LARGE SCALE GENOMIC DNA]</scope>
</reference>
<dbReference type="PANTHER" id="PTHR35546">
    <property type="entry name" value="F-BOX PROTEIN INTERACTION DOMAIN PROTEIN-RELATED"/>
    <property type="match status" value="1"/>
</dbReference>
<sequence length="410" mass="45886">MAGGSTSNRKRRRSRKPNPAAQLTDDLLVEILARVPYRSLCRFRCVSTRWRALISDPDNRGRLPQTLAGFFNIEPTPGGAPHSTPTRYSFAASNRYSFAGVPGAGGAPPLIHPFLSFLPDREREHLVLVNSCNGLLCRCYRFPDEDEFDYLVIDPATEEWVAVPVPWRWSALVAMVGLGCDPAFSSHFHIFEFQVDAGGDDNDDHDGDGYVLAVKIYSSAMGLWSCKKTGWSSGIMPRGDSSSVFVNGMMYFLAVFGFIGAVDVEGKTRRIIDCSEDSSFCSPAGFIHLSQGRLHLATGHDELSDKLEIWVLEDKDSEEWTLKHMISFNHLVRKKQVSYGFHDFSVVAFHPDRNMVFFVFGHHKKSLMSYDMDSRRVHTIHNLGRCGYKKFLPYVPLFSKSLPGGGNGSQ</sequence>
<organism evidence="3 4">
    <name type="scientific">Urochloa decumbens</name>
    <dbReference type="NCBI Taxonomy" id="240449"/>
    <lineage>
        <taxon>Eukaryota</taxon>
        <taxon>Viridiplantae</taxon>
        <taxon>Streptophyta</taxon>
        <taxon>Embryophyta</taxon>
        <taxon>Tracheophyta</taxon>
        <taxon>Spermatophyta</taxon>
        <taxon>Magnoliopsida</taxon>
        <taxon>Liliopsida</taxon>
        <taxon>Poales</taxon>
        <taxon>Poaceae</taxon>
        <taxon>PACMAD clade</taxon>
        <taxon>Panicoideae</taxon>
        <taxon>Panicodae</taxon>
        <taxon>Paniceae</taxon>
        <taxon>Melinidinae</taxon>
        <taxon>Urochloa</taxon>
    </lineage>
</organism>
<dbReference type="InterPro" id="IPR011043">
    <property type="entry name" value="Gal_Oxase/kelch_b-propeller"/>
</dbReference>
<name>A0ABC8VJK5_9POAL</name>
<evidence type="ECO:0000259" key="2">
    <source>
        <dbReference type="SMART" id="SM00256"/>
    </source>
</evidence>
<dbReference type="AlphaFoldDB" id="A0ABC8VJK5"/>
<proteinExistence type="predicted"/>
<gene>
    <name evidence="3" type="ORF">URODEC1_LOCUS4123</name>
</gene>
<dbReference type="InterPro" id="IPR001810">
    <property type="entry name" value="F-box_dom"/>
</dbReference>
<evidence type="ECO:0000313" key="4">
    <source>
        <dbReference type="Proteomes" id="UP001497457"/>
    </source>
</evidence>
<dbReference type="InterPro" id="IPR055290">
    <property type="entry name" value="At3g26010-like"/>
</dbReference>
<dbReference type="EMBL" id="OZ075120">
    <property type="protein sequence ID" value="CAL4892092.1"/>
    <property type="molecule type" value="Genomic_DNA"/>
</dbReference>
<evidence type="ECO:0000256" key="1">
    <source>
        <dbReference type="SAM" id="MobiDB-lite"/>
    </source>
</evidence>
<keyword evidence="4" id="KW-1185">Reference proteome</keyword>
<evidence type="ECO:0000313" key="3">
    <source>
        <dbReference type="EMBL" id="CAL4892092.1"/>
    </source>
</evidence>
<dbReference type="InterPro" id="IPR036047">
    <property type="entry name" value="F-box-like_dom_sf"/>
</dbReference>
<dbReference type="Proteomes" id="UP001497457">
    <property type="component" value="Chromosome 10rd"/>
</dbReference>
<dbReference type="InterPro" id="IPR017451">
    <property type="entry name" value="F-box-assoc_interact_dom"/>
</dbReference>
<dbReference type="Pfam" id="PF00646">
    <property type="entry name" value="F-box"/>
    <property type="match status" value="1"/>
</dbReference>
<feature type="domain" description="F-box" evidence="2">
    <location>
        <begin position="23"/>
        <end position="63"/>
    </location>
</feature>
<dbReference type="PANTHER" id="PTHR35546:SF105">
    <property type="entry name" value="OS05G0139200 PROTEIN"/>
    <property type="match status" value="1"/>
</dbReference>
<dbReference type="CDD" id="cd22157">
    <property type="entry name" value="F-box_AtFBW1-like"/>
    <property type="match status" value="1"/>
</dbReference>
<dbReference type="InterPro" id="IPR056592">
    <property type="entry name" value="Beta-prop_At3g26010-like"/>
</dbReference>
<dbReference type="SUPFAM" id="SSF50965">
    <property type="entry name" value="Galactose oxidase, central domain"/>
    <property type="match status" value="1"/>
</dbReference>
<protein>
    <recommendedName>
        <fullName evidence="2">F-box domain-containing protein</fullName>
    </recommendedName>
</protein>
<accession>A0ABC8VJK5</accession>
<dbReference type="Gene3D" id="1.20.1280.50">
    <property type="match status" value="1"/>
</dbReference>
<dbReference type="NCBIfam" id="TIGR01640">
    <property type="entry name" value="F_box_assoc_1"/>
    <property type="match status" value="1"/>
</dbReference>
<feature type="region of interest" description="Disordered" evidence="1">
    <location>
        <begin position="1"/>
        <end position="20"/>
    </location>
</feature>
<dbReference type="Pfam" id="PF24750">
    <property type="entry name" value="b-prop_At3g26010-like"/>
    <property type="match status" value="1"/>
</dbReference>
<dbReference type="SUPFAM" id="SSF81383">
    <property type="entry name" value="F-box domain"/>
    <property type="match status" value="1"/>
</dbReference>